<feature type="compositionally biased region" description="Polar residues" evidence="1">
    <location>
        <begin position="565"/>
        <end position="578"/>
    </location>
</feature>
<dbReference type="GO" id="GO:0005516">
    <property type="term" value="F:calmodulin binding"/>
    <property type="evidence" value="ECO:0007669"/>
    <property type="project" value="InterPro"/>
</dbReference>
<feature type="compositionally biased region" description="Polar residues" evidence="1">
    <location>
        <begin position="487"/>
        <end position="497"/>
    </location>
</feature>
<protein>
    <recommendedName>
        <fullName evidence="2">Calmodulin-binding domain-containing protein</fullName>
    </recommendedName>
</protein>
<feature type="region of interest" description="Disordered" evidence="1">
    <location>
        <begin position="485"/>
        <end position="508"/>
    </location>
</feature>
<dbReference type="Pfam" id="PF07839">
    <property type="entry name" value="CaM_binding"/>
    <property type="match status" value="1"/>
</dbReference>
<dbReference type="Proteomes" id="UP000775213">
    <property type="component" value="Unassembled WGS sequence"/>
</dbReference>
<keyword evidence="5" id="KW-1185">Reference proteome</keyword>
<name>A0AAV7GT81_DENCH</name>
<dbReference type="PANTHER" id="PTHR33349:SF41">
    <property type="entry name" value="EMB|CAB62594.1"/>
    <property type="match status" value="1"/>
</dbReference>
<comment type="caution">
    <text evidence="4">The sequence shown here is derived from an EMBL/GenBank/DDBJ whole genome shotgun (WGS) entry which is preliminary data.</text>
</comment>
<feature type="domain" description="Calmodulin-binding" evidence="2">
    <location>
        <begin position="614"/>
        <end position="729"/>
    </location>
</feature>
<feature type="compositionally biased region" description="Low complexity" evidence="1">
    <location>
        <begin position="457"/>
        <end position="466"/>
    </location>
</feature>
<feature type="compositionally biased region" description="Low complexity" evidence="1">
    <location>
        <begin position="546"/>
        <end position="556"/>
    </location>
</feature>
<dbReference type="SMART" id="SM01054">
    <property type="entry name" value="CaM_binding"/>
    <property type="match status" value="1"/>
</dbReference>
<evidence type="ECO:0000313" key="4">
    <source>
        <dbReference type="EMBL" id="KAH0458749.1"/>
    </source>
</evidence>
<dbReference type="PANTHER" id="PTHR33349">
    <property type="entry name" value="EMB|CAB62594.1"/>
    <property type="match status" value="1"/>
</dbReference>
<dbReference type="EMBL" id="JAGFBR010000011">
    <property type="protein sequence ID" value="KAH0458749.1"/>
    <property type="molecule type" value="Genomic_DNA"/>
</dbReference>
<evidence type="ECO:0000256" key="1">
    <source>
        <dbReference type="SAM" id="MobiDB-lite"/>
    </source>
</evidence>
<reference evidence="4" key="2">
    <citation type="submission" date="2021-03" db="EMBL/GenBank/DDBJ databases">
        <authorList>
            <person name="Zhang Y."/>
            <person name="Zhang G.-Q."/>
            <person name="Huang T."/>
            <person name="Niu S.-C."/>
            <person name="Liu Z.-J."/>
        </authorList>
    </citation>
    <scope>NUCLEOTIDE SEQUENCE</scope>
    <source>
        <strain evidence="4">Lindl</strain>
        <tissue evidence="4">Fresh leaves</tissue>
    </source>
</reference>
<feature type="region of interest" description="Disordered" evidence="1">
    <location>
        <begin position="546"/>
        <end position="594"/>
    </location>
</feature>
<evidence type="ECO:0000313" key="3">
    <source>
        <dbReference type="EMBL" id="KAH0436598.1"/>
    </source>
</evidence>
<reference evidence="4 5" key="1">
    <citation type="journal article" date="2021" name="Hortic Res">
        <title>Chromosome-scale assembly of the Dendrobium chrysotoxum genome enhances the understanding of orchid evolution.</title>
        <authorList>
            <person name="Zhang Y."/>
            <person name="Zhang G.Q."/>
            <person name="Zhang D."/>
            <person name="Liu X.D."/>
            <person name="Xu X.Y."/>
            <person name="Sun W.H."/>
            <person name="Yu X."/>
            <person name="Zhu X."/>
            <person name="Wang Z.W."/>
            <person name="Zhao X."/>
            <person name="Zhong W.Y."/>
            <person name="Chen H."/>
            <person name="Yin W.L."/>
            <person name="Huang T."/>
            <person name="Niu S.C."/>
            <person name="Liu Z.J."/>
        </authorList>
    </citation>
    <scope>NUCLEOTIDE SEQUENCE [LARGE SCALE GENOMIC DNA]</scope>
    <source>
        <strain evidence="4">Lindl</strain>
    </source>
</reference>
<accession>A0AAV7GT81</accession>
<proteinExistence type="predicted"/>
<evidence type="ECO:0000313" key="5">
    <source>
        <dbReference type="Proteomes" id="UP000775213"/>
    </source>
</evidence>
<feature type="region of interest" description="Disordered" evidence="1">
    <location>
        <begin position="422"/>
        <end position="466"/>
    </location>
</feature>
<dbReference type="EMBL" id="JAGFBR010000747">
    <property type="protein sequence ID" value="KAH0436598.1"/>
    <property type="molecule type" value="Genomic_DNA"/>
</dbReference>
<dbReference type="AlphaFoldDB" id="A0AAV7GT81"/>
<organism evidence="4 5">
    <name type="scientific">Dendrobium chrysotoxum</name>
    <name type="common">Orchid</name>
    <dbReference type="NCBI Taxonomy" id="161865"/>
    <lineage>
        <taxon>Eukaryota</taxon>
        <taxon>Viridiplantae</taxon>
        <taxon>Streptophyta</taxon>
        <taxon>Embryophyta</taxon>
        <taxon>Tracheophyta</taxon>
        <taxon>Spermatophyta</taxon>
        <taxon>Magnoliopsida</taxon>
        <taxon>Liliopsida</taxon>
        <taxon>Asparagales</taxon>
        <taxon>Orchidaceae</taxon>
        <taxon>Epidendroideae</taxon>
        <taxon>Malaxideae</taxon>
        <taxon>Dendrobiinae</taxon>
        <taxon>Dendrobium</taxon>
    </lineage>
</organism>
<gene>
    <name evidence="4" type="ORF">IEQ34_011563</name>
    <name evidence="3" type="ORF">IEQ34_026380</name>
</gene>
<evidence type="ECO:0000259" key="2">
    <source>
        <dbReference type="SMART" id="SM01054"/>
    </source>
</evidence>
<dbReference type="InterPro" id="IPR012417">
    <property type="entry name" value="CaM-bd_dom_pln"/>
</dbReference>
<sequence length="735" mass="80782">MSEESANMNLGTPLSFLKNVIASEQDGSFLEDGSEEKSKLKVPEAISSTFYENTISIDDVPWAWSDGFSEGSAVMELESSPSAVESMAPTPISHDHKIEGSSMEFEVTPRKMISLVSGKLINQVEESSNRLRSIKQEARRKSMTSAMANLSKYTASMKPKEQKQLDGLKVDVKQKREVPMLRSSLPVKTSLLGTVKAKQNVDAAVEPSITKEKSRTLDRTAKFVKPKLAGMMPDKGPRTSLSPIVIKKKTLSPPKRIQLSPKASLVLKTKSSVVKYRSPMSELGRITGQSSQESSKIARNAGMSKLGGKKILKQFEESQCPMSTVNNAPGLNNSMKLRSVKNQVEAGNVDGVKEKTLHVIEQKLIGVAQKSSEQNHMKLRSQQSPGTLSTRSSISSSVFLSSSYEDESDGSRLTISDASGSKKIHIGERKGRTPLHGVVQKLKTPKSAEQKRIKLRSQQSSRTFSSRSSISSSAFISSGYEEENDRSQLTISDASGSKKTHIGERKGRTQLHLVEQKLFSVALVSAEQKHTKLRSQLSSRTLSSTSSISSSAFASSNYEEENDESQLTISDASGSKKSQIVEENGTAPLYSQNSDYKEIQKRTENTSLEDKSLSLEKMSFRRGKKISPQREIPDHRRLTLTQEKAVTEAKNFEVQTGMSSFMESRESTTTCSGTVSPISPTVGLRHQDMQKKNTQALFNDVSEEAGNKLVESRKSKVKALVSAFESIISLQERTV</sequence>
<feature type="region of interest" description="Disordered" evidence="1">
    <location>
        <begin position="371"/>
        <end position="392"/>
    </location>
</feature>